<proteinExistence type="predicted"/>
<protein>
    <submittedName>
        <fullName evidence="2">Tyrosine-protein phosphatase</fullName>
    </submittedName>
</protein>
<dbReference type="Gene3D" id="3.90.190.10">
    <property type="entry name" value="Protein tyrosine phosphatase superfamily"/>
    <property type="match status" value="1"/>
</dbReference>
<feature type="domain" description="DSP-PTPase phosphatase fused to NAD+ Kinase" evidence="1">
    <location>
        <begin position="45"/>
        <end position="161"/>
    </location>
</feature>
<sequence length="201" mass="22566">MTFRRKSFLRTAAATLGVLAVLFAARVWYLEEQGNFHAITVGEAYRSAQLDRDELAHYVRRHHIRSIINLRGDRPEKAWYREEIATARELGIRHFDFGGIRATRAPSPRQVHELLELFAMAPRPVLLHCRAGADRSGLAAALWKTMVDGAPASEARKQLSLRYGHVPVGPTTVLDAFFDHWNPAEGRAVETGIPAPAHKEI</sequence>
<name>A0ABZ2J2A1_9BACT</name>
<accession>A0ABZ2J2A1</accession>
<dbReference type="RefSeq" id="WP_338669068.1">
    <property type="nucleotide sequence ID" value="NZ_CP146609.1"/>
</dbReference>
<dbReference type="Pfam" id="PF22741">
    <property type="entry name" value="PTP-NADK"/>
    <property type="match status" value="1"/>
</dbReference>
<reference evidence="2 3" key="1">
    <citation type="submission" date="2024-03" db="EMBL/GenBank/DDBJ databases">
        <title>Phenotype and Genome Characterization of a Sulfate-Reducing Bacterium Pseudodesulfovibrio sp. strain 5S69, isolated from Petroleum Reservoir in Tatarstan (Russia).</title>
        <authorList>
            <person name="Bidzhieva S.K."/>
            <person name="Kadnikov V."/>
            <person name="Tourova T.P."/>
            <person name="Samigullina S.R."/>
            <person name="Sokolova D.S."/>
            <person name="Poltaraus A.B."/>
            <person name="Avtukh A.N."/>
            <person name="Tereshina V.M."/>
            <person name="Mardanov A.V."/>
            <person name="Nazina T.N."/>
        </authorList>
    </citation>
    <scope>NUCLEOTIDE SEQUENCE [LARGE SCALE GENOMIC DNA]</scope>
    <source>
        <strain evidence="2 3">5S69</strain>
    </source>
</reference>
<dbReference type="SUPFAM" id="SSF52799">
    <property type="entry name" value="(Phosphotyrosine protein) phosphatases II"/>
    <property type="match status" value="1"/>
</dbReference>
<organism evidence="2 3">
    <name type="scientific">Pseudodesulfovibrio methanolicus</name>
    <dbReference type="NCBI Taxonomy" id="3126690"/>
    <lineage>
        <taxon>Bacteria</taxon>
        <taxon>Pseudomonadati</taxon>
        <taxon>Thermodesulfobacteriota</taxon>
        <taxon>Desulfovibrionia</taxon>
        <taxon>Desulfovibrionales</taxon>
        <taxon>Desulfovibrionaceae</taxon>
    </lineage>
</organism>
<dbReference type="InterPro" id="IPR029021">
    <property type="entry name" value="Prot-tyrosine_phosphatase-like"/>
</dbReference>
<dbReference type="InterPro" id="IPR016130">
    <property type="entry name" value="Tyr_Pase_AS"/>
</dbReference>
<dbReference type="Proteomes" id="UP001385389">
    <property type="component" value="Chromosome"/>
</dbReference>
<keyword evidence="3" id="KW-1185">Reference proteome</keyword>
<dbReference type="InterPro" id="IPR055214">
    <property type="entry name" value="PTP-NADK"/>
</dbReference>
<gene>
    <name evidence="2" type="ORF">V8V93_03910</name>
</gene>
<dbReference type="EMBL" id="CP146609">
    <property type="protein sequence ID" value="WWX23354.1"/>
    <property type="molecule type" value="Genomic_DNA"/>
</dbReference>
<dbReference type="PROSITE" id="PS00383">
    <property type="entry name" value="TYR_PHOSPHATASE_1"/>
    <property type="match status" value="1"/>
</dbReference>
<evidence type="ECO:0000313" key="3">
    <source>
        <dbReference type="Proteomes" id="UP001385389"/>
    </source>
</evidence>
<evidence type="ECO:0000259" key="1">
    <source>
        <dbReference type="Pfam" id="PF22741"/>
    </source>
</evidence>
<evidence type="ECO:0000313" key="2">
    <source>
        <dbReference type="EMBL" id="WWX23354.1"/>
    </source>
</evidence>